<evidence type="ECO:0000256" key="5">
    <source>
        <dbReference type="RuleBase" id="RU003968"/>
    </source>
</evidence>
<accession>A1C742</accession>
<gene>
    <name evidence="8" type="ORF">ACLA_072460</name>
</gene>
<feature type="domain" description="Glucose-methanol-choline oxidoreductase N-terminal" evidence="7">
    <location>
        <begin position="122"/>
        <end position="145"/>
    </location>
</feature>
<dbReference type="HOGENOM" id="CLU_002865_6_3_1"/>
<feature type="active site" description="Proton acceptor" evidence="3">
    <location>
        <position position="595"/>
    </location>
</feature>
<dbReference type="OMA" id="PVPNCKH"/>
<dbReference type="InterPro" id="IPR012132">
    <property type="entry name" value="GMC_OxRdtase"/>
</dbReference>
<evidence type="ECO:0000256" key="1">
    <source>
        <dbReference type="ARBA" id="ARBA00010790"/>
    </source>
</evidence>
<keyword evidence="5" id="KW-0285">Flavoprotein</keyword>
<dbReference type="GeneID" id="4708175"/>
<feature type="chain" id="PRO_5002633178" evidence="6">
    <location>
        <begin position="21"/>
        <end position="621"/>
    </location>
</feature>
<dbReference type="InterPro" id="IPR007867">
    <property type="entry name" value="GMC_OxRtase_C"/>
</dbReference>
<dbReference type="GO" id="GO:0016614">
    <property type="term" value="F:oxidoreductase activity, acting on CH-OH group of donors"/>
    <property type="evidence" value="ECO:0007669"/>
    <property type="project" value="InterPro"/>
</dbReference>
<keyword evidence="6" id="KW-0732">Signal</keyword>
<comment type="cofactor">
    <cofactor evidence="4">
        <name>FAD</name>
        <dbReference type="ChEBI" id="CHEBI:57692"/>
    </cofactor>
</comment>
<evidence type="ECO:0000313" key="8">
    <source>
        <dbReference type="EMBL" id="EAW14213.1"/>
    </source>
</evidence>
<feature type="binding site" evidence="4">
    <location>
        <begin position="596"/>
        <end position="597"/>
    </location>
    <ligand>
        <name>FAD</name>
        <dbReference type="ChEBI" id="CHEBI:57692"/>
    </ligand>
</feature>
<feature type="signal peptide" evidence="6">
    <location>
        <begin position="1"/>
        <end position="20"/>
    </location>
</feature>
<dbReference type="InterPro" id="IPR036188">
    <property type="entry name" value="FAD/NAD-bd_sf"/>
</dbReference>
<keyword evidence="4 5" id="KW-0274">FAD</keyword>
<evidence type="ECO:0000256" key="6">
    <source>
        <dbReference type="SAM" id="SignalP"/>
    </source>
</evidence>
<dbReference type="PROSITE" id="PS00623">
    <property type="entry name" value="GMC_OXRED_1"/>
    <property type="match status" value="1"/>
</dbReference>
<evidence type="ECO:0000313" key="9">
    <source>
        <dbReference type="Proteomes" id="UP000006701"/>
    </source>
</evidence>
<dbReference type="KEGG" id="act:ACLA_072460"/>
<dbReference type="Gene3D" id="3.50.50.60">
    <property type="entry name" value="FAD/NAD(P)-binding domain"/>
    <property type="match status" value="1"/>
</dbReference>
<dbReference type="RefSeq" id="XP_001275639.1">
    <property type="nucleotide sequence ID" value="XM_001275638.1"/>
</dbReference>
<reference evidence="8 9" key="1">
    <citation type="journal article" date="2008" name="PLoS Genet.">
        <title>Genomic islands in the pathogenic filamentous fungus Aspergillus fumigatus.</title>
        <authorList>
            <person name="Fedorova N.D."/>
            <person name="Khaldi N."/>
            <person name="Joardar V.S."/>
            <person name="Maiti R."/>
            <person name="Amedeo P."/>
            <person name="Anderson M.J."/>
            <person name="Crabtree J."/>
            <person name="Silva J.C."/>
            <person name="Badger J.H."/>
            <person name="Albarraq A."/>
            <person name="Angiuoli S."/>
            <person name="Bussey H."/>
            <person name="Bowyer P."/>
            <person name="Cotty P.J."/>
            <person name="Dyer P.S."/>
            <person name="Egan A."/>
            <person name="Galens K."/>
            <person name="Fraser-Liggett C.M."/>
            <person name="Haas B.J."/>
            <person name="Inman J.M."/>
            <person name="Kent R."/>
            <person name="Lemieux S."/>
            <person name="Malavazi I."/>
            <person name="Orvis J."/>
            <person name="Roemer T."/>
            <person name="Ronning C.M."/>
            <person name="Sundaram J.P."/>
            <person name="Sutton G."/>
            <person name="Turner G."/>
            <person name="Venter J.C."/>
            <person name="White O.R."/>
            <person name="Whitty B.R."/>
            <person name="Youngman P."/>
            <person name="Wolfe K.H."/>
            <person name="Goldman G.H."/>
            <person name="Wortman J.R."/>
            <person name="Jiang B."/>
            <person name="Denning D.W."/>
            <person name="Nierman W.C."/>
        </authorList>
    </citation>
    <scope>NUCLEOTIDE SEQUENCE [LARGE SCALE GENOMIC DNA]</scope>
    <source>
        <strain evidence="9">ATCC 1007 / CBS 513.65 / DSM 816 / NCTC 3887 / NRRL 1</strain>
    </source>
</reference>
<evidence type="ECO:0000256" key="2">
    <source>
        <dbReference type="ARBA" id="ARBA00023180"/>
    </source>
</evidence>
<dbReference type="eggNOG" id="KOG1238">
    <property type="taxonomic scope" value="Eukaryota"/>
</dbReference>
<dbReference type="Gene3D" id="3.30.560.10">
    <property type="entry name" value="Glucose Oxidase, domain 3"/>
    <property type="match status" value="1"/>
</dbReference>
<dbReference type="STRING" id="344612.A1C742"/>
<dbReference type="AlphaFoldDB" id="A1C742"/>
<dbReference type="GO" id="GO:0044550">
    <property type="term" value="P:secondary metabolite biosynthetic process"/>
    <property type="evidence" value="ECO:0007669"/>
    <property type="project" value="TreeGrafter"/>
</dbReference>
<keyword evidence="9" id="KW-1185">Reference proteome</keyword>
<comment type="similarity">
    <text evidence="1 5">Belongs to the GMC oxidoreductase family.</text>
</comment>
<protein>
    <submittedName>
        <fullName evidence="8">GMC oxidoreductase, putative</fullName>
    </submittedName>
</protein>
<dbReference type="Proteomes" id="UP000006701">
    <property type="component" value="Unassembled WGS sequence"/>
</dbReference>
<dbReference type="PIRSF" id="PIRSF000137">
    <property type="entry name" value="Alcohol_oxidase"/>
    <property type="match status" value="1"/>
</dbReference>
<evidence type="ECO:0000259" key="7">
    <source>
        <dbReference type="PROSITE" id="PS00623"/>
    </source>
</evidence>
<keyword evidence="2" id="KW-0325">Glycoprotein</keyword>
<dbReference type="GO" id="GO:0050660">
    <property type="term" value="F:flavin adenine dinucleotide binding"/>
    <property type="evidence" value="ECO:0007669"/>
    <property type="project" value="InterPro"/>
</dbReference>
<organism evidence="8 9">
    <name type="scientific">Aspergillus clavatus (strain ATCC 1007 / CBS 513.65 / DSM 816 / NCTC 3887 / NRRL 1 / QM 1276 / 107)</name>
    <dbReference type="NCBI Taxonomy" id="344612"/>
    <lineage>
        <taxon>Eukaryota</taxon>
        <taxon>Fungi</taxon>
        <taxon>Dikarya</taxon>
        <taxon>Ascomycota</taxon>
        <taxon>Pezizomycotina</taxon>
        <taxon>Eurotiomycetes</taxon>
        <taxon>Eurotiomycetidae</taxon>
        <taxon>Eurotiales</taxon>
        <taxon>Aspergillaceae</taxon>
        <taxon>Aspergillus</taxon>
        <taxon>Aspergillus subgen. Fumigati</taxon>
    </lineage>
</organism>
<dbReference type="PANTHER" id="PTHR11552:SF138">
    <property type="entry name" value="DEHYDROGENASE PKFF-RELATED"/>
    <property type="match status" value="1"/>
</dbReference>
<feature type="active site" description="Proton donor" evidence="3">
    <location>
        <position position="551"/>
    </location>
</feature>
<dbReference type="Pfam" id="PF00732">
    <property type="entry name" value="GMC_oxred_N"/>
    <property type="match status" value="1"/>
</dbReference>
<proteinExistence type="inferred from homology"/>
<dbReference type="OrthoDB" id="269227at2759"/>
<dbReference type="VEuPathDB" id="FungiDB:ACLA_072460"/>
<dbReference type="SUPFAM" id="SSF51905">
    <property type="entry name" value="FAD/NAD(P)-binding domain"/>
    <property type="match status" value="1"/>
</dbReference>
<dbReference type="EMBL" id="DS027045">
    <property type="protein sequence ID" value="EAW14213.1"/>
    <property type="molecule type" value="Genomic_DNA"/>
</dbReference>
<dbReference type="SUPFAM" id="SSF54373">
    <property type="entry name" value="FAD-linked reductases, C-terminal domain"/>
    <property type="match status" value="1"/>
</dbReference>
<dbReference type="PANTHER" id="PTHR11552">
    <property type="entry name" value="GLUCOSE-METHANOL-CHOLINE GMC OXIDOREDUCTASE"/>
    <property type="match status" value="1"/>
</dbReference>
<evidence type="ECO:0000256" key="4">
    <source>
        <dbReference type="PIRSR" id="PIRSR000137-2"/>
    </source>
</evidence>
<dbReference type="InterPro" id="IPR000172">
    <property type="entry name" value="GMC_OxRdtase_N"/>
</dbReference>
<evidence type="ECO:0000256" key="3">
    <source>
        <dbReference type="PIRSR" id="PIRSR000137-1"/>
    </source>
</evidence>
<sequence length="621" mass="67845">MQLQAPLLGVLASVLNTLQAWTDGIPGKWESLWSTHHTFDYVVVGGGTAGVTVAARLAEQNFKVALVEAGYSYEIGSPTAVIPGAASLGVGSSPGSTTAVDWHFVARAVPGANHRDIHYPRGKCLGGSSALNFMAYQRPTRDSMQRWADLVQDQSYTFDNVLPYFKKTAHFTPPNEGLRAPNATAQYNRNAFDRKGNHPLHVSYPAYAMPFSSWMKLGLKDVGMNETNDFNSGHLSGSQYCSFTIRPSDQTRSSSETAFLSSLNPLSKTLKIYKGTMANRILFDSRKRATGVQVSDLLQTFTLNARREIIISAGVFHSPQLLMVSGIGPADTLEELDIDIIRNAPGVGQNMWDHVFFGPTYQVAVETYTKVATDLIYFINHLLQWVSAHSGVLTNPIIDYIAFEKLSNQIRANFSESTVSDLSWFPDDWPEIEYLSAAAYVGDFSKPLLSQPSDGKQYATILGTLVAPTSRGNVTIISADTSDLPVINPNWLSTETDQQVAIAAYRRIRAMFQSAAMAPIVVGTEYFPGSQYETDVEILEVIQNTVMTIYHAACTCKMGTRDDPMAVLDSRARVFGVKGLRVVDASAFPILVPGHPQSTVYMLAEKIAADIASSSLSDTGE</sequence>
<dbReference type="Pfam" id="PF05199">
    <property type="entry name" value="GMC_oxred_C"/>
    <property type="match status" value="1"/>
</dbReference>
<name>A1C742_ASPCL</name>